<name>A0A1B1RYX4_9BACL</name>
<proteinExistence type="predicted"/>
<accession>A0A1B1RYX4</accession>
<evidence type="ECO:0000256" key="1">
    <source>
        <dbReference type="SAM" id="SignalP"/>
    </source>
</evidence>
<dbReference type="PROSITE" id="PS51257">
    <property type="entry name" value="PROKAR_LIPOPROTEIN"/>
    <property type="match status" value="1"/>
</dbReference>
<dbReference type="Proteomes" id="UP000053354">
    <property type="component" value="Chromosome"/>
</dbReference>
<evidence type="ECO:0000313" key="3">
    <source>
        <dbReference type="EMBL" id="ANU26168.1"/>
    </source>
</evidence>
<keyword evidence="4" id="KW-1185">Reference proteome</keyword>
<feature type="domain" description="Intracellular proteinase inhibitor BsuPI" evidence="2">
    <location>
        <begin position="64"/>
        <end position="149"/>
    </location>
</feature>
<dbReference type="Gene3D" id="2.60.40.2360">
    <property type="entry name" value="Intracellular proteinase inhibitor BsuPI"/>
    <property type="match status" value="1"/>
</dbReference>
<dbReference type="EMBL" id="CP016540">
    <property type="protein sequence ID" value="ANU26168.1"/>
    <property type="molecule type" value="Genomic_DNA"/>
</dbReference>
<keyword evidence="1" id="KW-0732">Signal</keyword>
<gene>
    <name evidence="3" type="ORF">I858_003870</name>
</gene>
<dbReference type="InterPro" id="IPR020481">
    <property type="entry name" value="Intracell_prot_inh_BsuPI"/>
</dbReference>
<evidence type="ECO:0000313" key="4">
    <source>
        <dbReference type="Proteomes" id="UP000053354"/>
    </source>
</evidence>
<organism evidence="3 4">
    <name type="scientific">Planococcus versutus</name>
    <dbReference type="NCBI Taxonomy" id="1302659"/>
    <lineage>
        <taxon>Bacteria</taxon>
        <taxon>Bacillati</taxon>
        <taxon>Bacillota</taxon>
        <taxon>Bacilli</taxon>
        <taxon>Bacillales</taxon>
        <taxon>Caryophanaceae</taxon>
        <taxon>Planococcus</taxon>
    </lineage>
</organism>
<dbReference type="KEGG" id="pll:I858_003870"/>
<feature type="chain" id="PRO_5008529046" evidence="1">
    <location>
        <begin position="21"/>
        <end position="164"/>
    </location>
</feature>
<dbReference type="AlphaFoldDB" id="A0A1B1RYX4"/>
<sequence>MNNKFWLSIILLLLATFSLAACGTEKEDSVIPENPATEQSEPEKEPIDEITKGAMEPAIEQVDDNTYRYTLVNQTEQPHTFEFTSSQRYDFSLANEKGEQVFLFSSVSTYLQVLGDISVDQGDKLTYDFAIPSLDLEPGTYKLTAWLTPKESGNFEVSMEHLVK</sequence>
<reference evidence="3" key="1">
    <citation type="submission" date="2016-10" db="EMBL/GenBank/DDBJ databases">
        <authorList>
            <person name="See-Too W.S."/>
        </authorList>
    </citation>
    <scope>NUCLEOTIDE SEQUENCE</scope>
    <source>
        <strain evidence="3">L10.15</strain>
    </source>
</reference>
<dbReference type="OrthoDB" id="2453194at2"/>
<evidence type="ECO:0000259" key="2">
    <source>
        <dbReference type="Pfam" id="PF12690"/>
    </source>
</evidence>
<protein>
    <submittedName>
        <fullName evidence="3">Intracellular proteinase inhibitor (BsuPI)</fullName>
    </submittedName>
</protein>
<feature type="signal peptide" evidence="1">
    <location>
        <begin position="1"/>
        <end position="20"/>
    </location>
</feature>
<dbReference type="Pfam" id="PF12690">
    <property type="entry name" value="BsuPI"/>
    <property type="match status" value="1"/>
</dbReference>
<dbReference type="RefSeq" id="WP_049694809.1">
    <property type="nucleotide sequence ID" value="NZ_CP016540.2"/>
</dbReference>
<dbReference type="InterPro" id="IPR038144">
    <property type="entry name" value="IPI"/>
</dbReference>